<sequence length="153" mass="17717">MVDVFDSPETYAQNDTVVDPVDGIIPEDNVERLRNIRDMFESRQEDDLIELKKVEKLQPSEKLKQTFLNDKQHNQSQEFIATSMMDEAMDDRNRLLKLIDADSMCMYESHMDDEAASLSASPLSSVPCSPNNDSLNQQTNRFLILFFIFFNKK</sequence>
<dbReference type="AlphaFoldDB" id="A0A3M7SV40"/>
<name>A0A3M7SV40_BRAPC</name>
<proteinExistence type="predicted"/>
<gene>
    <name evidence="1" type="ORF">BpHYR1_039350</name>
</gene>
<reference evidence="1 2" key="1">
    <citation type="journal article" date="2018" name="Sci. Rep.">
        <title>Genomic signatures of local adaptation to the degree of environmental predictability in rotifers.</title>
        <authorList>
            <person name="Franch-Gras L."/>
            <person name="Hahn C."/>
            <person name="Garcia-Roger E.M."/>
            <person name="Carmona M.J."/>
            <person name="Serra M."/>
            <person name="Gomez A."/>
        </authorList>
    </citation>
    <scope>NUCLEOTIDE SEQUENCE [LARGE SCALE GENOMIC DNA]</scope>
    <source>
        <strain evidence="1">HYR1</strain>
    </source>
</reference>
<comment type="caution">
    <text evidence="1">The sequence shown here is derived from an EMBL/GenBank/DDBJ whole genome shotgun (WGS) entry which is preliminary data.</text>
</comment>
<organism evidence="1 2">
    <name type="scientific">Brachionus plicatilis</name>
    <name type="common">Marine rotifer</name>
    <name type="synonym">Brachionus muelleri</name>
    <dbReference type="NCBI Taxonomy" id="10195"/>
    <lineage>
        <taxon>Eukaryota</taxon>
        <taxon>Metazoa</taxon>
        <taxon>Spiralia</taxon>
        <taxon>Gnathifera</taxon>
        <taxon>Rotifera</taxon>
        <taxon>Eurotatoria</taxon>
        <taxon>Monogononta</taxon>
        <taxon>Pseudotrocha</taxon>
        <taxon>Ploima</taxon>
        <taxon>Brachionidae</taxon>
        <taxon>Brachionus</taxon>
    </lineage>
</organism>
<evidence type="ECO:0000313" key="1">
    <source>
        <dbReference type="EMBL" id="RNA39458.1"/>
    </source>
</evidence>
<evidence type="ECO:0000313" key="2">
    <source>
        <dbReference type="Proteomes" id="UP000276133"/>
    </source>
</evidence>
<protein>
    <submittedName>
        <fullName evidence="1">Uncharacterized protein</fullName>
    </submittedName>
</protein>
<keyword evidence="2" id="KW-1185">Reference proteome</keyword>
<dbReference type="EMBL" id="REGN01000749">
    <property type="protein sequence ID" value="RNA39458.1"/>
    <property type="molecule type" value="Genomic_DNA"/>
</dbReference>
<dbReference type="Proteomes" id="UP000276133">
    <property type="component" value="Unassembled WGS sequence"/>
</dbReference>
<accession>A0A3M7SV40</accession>